<keyword evidence="4" id="KW-0732">Signal</keyword>
<evidence type="ECO:0000313" key="9">
    <source>
        <dbReference type="EMBL" id="KEO56602.1"/>
    </source>
</evidence>
<gene>
    <name evidence="8 9" type="primary">flgI</name>
    <name evidence="9" type="ORF">SMB34_19090</name>
</gene>
<dbReference type="PANTHER" id="PTHR30381">
    <property type="entry name" value="FLAGELLAR P-RING PERIPLASMIC PROTEIN FLGI"/>
    <property type="match status" value="1"/>
</dbReference>
<evidence type="ECO:0000313" key="10">
    <source>
        <dbReference type="Proteomes" id="UP000027463"/>
    </source>
</evidence>
<keyword evidence="9" id="KW-0969">Cilium</keyword>
<name>A0ABR4TMN8_9PROT</name>
<dbReference type="NCBIfam" id="NF003676">
    <property type="entry name" value="PRK05303.1"/>
    <property type="match status" value="1"/>
</dbReference>
<dbReference type="HAMAP" id="MF_00416">
    <property type="entry name" value="FlgI"/>
    <property type="match status" value="1"/>
</dbReference>
<comment type="function">
    <text evidence="1 8">Assembles around the rod to form the L-ring and probably protects the motor/basal body from shearing forces during rotation.</text>
</comment>
<reference evidence="9 10" key="1">
    <citation type="submission" date="2013-07" db="EMBL/GenBank/DDBJ databases">
        <title>Thalassospira permensis NBRC 106175 Genome Sequencing.</title>
        <authorList>
            <person name="Lai Q."/>
            <person name="Shao Z."/>
        </authorList>
    </citation>
    <scope>NUCLEOTIDE SEQUENCE [LARGE SCALE GENOMIC DNA]</scope>
    <source>
        <strain evidence="9 10">NBRC 106175</strain>
    </source>
</reference>
<comment type="subcellular location">
    <subcellularLocation>
        <location evidence="2 8">Bacterial flagellum basal body</location>
    </subcellularLocation>
</comment>
<comment type="subunit">
    <text evidence="8">The basal body constitutes a major portion of the flagellar organelle and consists of four rings (L,P,S, and M) mounted on a central rod.</text>
</comment>
<organism evidence="9 10">
    <name type="scientific">Thalassospira permensis NBRC 106175</name>
    <dbReference type="NCBI Taxonomy" id="1353532"/>
    <lineage>
        <taxon>Bacteria</taxon>
        <taxon>Pseudomonadati</taxon>
        <taxon>Pseudomonadota</taxon>
        <taxon>Alphaproteobacteria</taxon>
        <taxon>Rhodospirillales</taxon>
        <taxon>Thalassospiraceae</taxon>
        <taxon>Thalassospira</taxon>
    </lineage>
</organism>
<comment type="similarity">
    <text evidence="8">Belongs to the FlgI family.</text>
</comment>
<evidence type="ECO:0000256" key="2">
    <source>
        <dbReference type="ARBA" id="ARBA00004117"/>
    </source>
</evidence>
<dbReference type="InterPro" id="IPR001782">
    <property type="entry name" value="Flag_FlgI"/>
</dbReference>
<proteinExistence type="inferred from homology"/>
<dbReference type="Proteomes" id="UP000027463">
    <property type="component" value="Unassembled WGS sequence"/>
</dbReference>
<dbReference type="Pfam" id="PF02119">
    <property type="entry name" value="FlgI"/>
    <property type="match status" value="1"/>
</dbReference>
<evidence type="ECO:0000256" key="3">
    <source>
        <dbReference type="ARBA" id="ARBA00019515"/>
    </source>
</evidence>
<keyword evidence="9" id="KW-0966">Cell projection</keyword>
<evidence type="ECO:0000256" key="6">
    <source>
        <dbReference type="ARBA" id="ARBA00023143"/>
    </source>
</evidence>
<evidence type="ECO:0000256" key="1">
    <source>
        <dbReference type="ARBA" id="ARBA00002591"/>
    </source>
</evidence>
<evidence type="ECO:0000256" key="4">
    <source>
        <dbReference type="ARBA" id="ARBA00022729"/>
    </source>
</evidence>
<keyword evidence="9" id="KW-0282">Flagellum</keyword>
<protein>
    <recommendedName>
        <fullName evidence="3 8">Flagellar P-ring protein</fullName>
    </recommendedName>
    <alternativeName>
        <fullName evidence="7 8">Basal body P-ring protein</fullName>
    </alternativeName>
</protein>
<evidence type="ECO:0000256" key="8">
    <source>
        <dbReference type="HAMAP-Rule" id="MF_00416"/>
    </source>
</evidence>
<dbReference type="PRINTS" id="PR01010">
    <property type="entry name" value="FLGPRINGFLGI"/>
</dbReference>
<comment type="caution">
    <text evidence="9">The sequence shown here is derived from an EMBL/GenBank/DDBJ whole genome shotgun (WGS) entry which is preliminary data.</text>
</comment>
<dbReference type="EMBL" id="AUNC01000022">
    <property type="protein sequence ID" value="KEO56602.1"/>
    <property type="molecule type" value="Genomic_DNA"/>
</dbReference>
<keyword evidence="6 8" id="KW-0975">Bacterial flagellum</keyword>
<accession>A0ABR4TMN8</accession>
<evidence type="ECO:0000256" key="7">
    <source>
        <dbReference type="ARBA" id="ARBA00032344"/>
    </source>
</evidence>
<dbReference type="PANTHER" id="PTHR30381:SF0">
    <property type="entry name" value="FLAGELLAR P-RING PROTEIN"/>
    <property type="match status" value="1"/>
</dbReference>
<evidence type="ECO:0000256" key="5">
    <source>
        <dbReference type="ARBA" id="ARBA00022764"/>
    </source>
</evidence>
<sequence length="407" mass="42930">MAFCHLARFSQKCLQIVSGGKPIPGSGTKNMIKGLGKYALKAAVLGMIALTQVVPANAQSRIKDIADFEGVRDNMLVGYGLVVGLNGTGDDLGDADFTRQSLVAMLERLGINVRSQIDDIDSDNIAAVMVTATLPPFSRQGSRLDVSISAIGTAESLQGGTLLVTPMVGADGEVYAVAQGNLAVGGFSAGGNAQTVVKGVPTSARIANGGIVEREIDFNLNSMQNMSVVLRNPDFTTASRIAEAVNAYLGEIAARPSDPGTVRINIPERYNQNVVALLTDIEQLRVEPDQIARVVIDENTGTIVMGENVRINRVAIAQGNLTIRVTETPQVSQPSPFSQTGTTETVDRTNIEVDEGEDNQLGVLESGVSLQELVNGLNSLGVGPRDMITILQAIKTSGALQAEIEVM</sequence>
<keyword evidence="10" id="KW-1185">Reference proteome</keyword>
<keyword evidence="5" id="KW-0574">Periplasm</keyword>